<dbReference type="PANTHER" id="PTHR11228:SF7">
    <property type="entry name" value="PQQA PEPTIDE CYCLASE"/>
    <property type="match status" value="1"/>
</dbReference>
<feature type="domain" description="Radical SAM core" evidence="7">
    <location>
        <begin position="19"/>
        <end position="244"/>
    </location>
</feature>
<evidence type="ECO:0000256" key="6">
    <source>
        <dbReference type="ARBA" id="ARBA00023014"/>
    </source>
</evidence>
<dbReference type="SUPFAM" id="SSF102114">
    <property type="entry name" value="Radical SAM enzymes"/>
    <property type="match status" value="1"/>
</dbReference>
<dbReference type="GO" id="GO:0051536">
    <property type="term" value="F:iron-sulfur cluster binding"/>
    <property type="evidence" value="ECO:0007669"/>
    <property type="project" value="UniProtKB-KW"/>
</dbReference>
<evidence type="ECO:0000256" key="5">
    <source>
        <dbReference type="ARBA" id="ARBA00023004"/>
    </source>
</evidence>
<dbReference type="CDD" id="cd21121">
    <property type="entry name" value="SPASM_Cmo-like"/>
    <property type="match status" value="1"/>
</dbReference>
<dbReference type="InterPro" id="IPR006638">
    <property type="entry name" value="Elp3/MiaA/NifB-like_rSAM"/>
</dbReference>
<dbReference type="KEGG" id="pef:A7E78_05750"/>
<dbReference type="SMART" id="SM00729">
    <property type="entry name" value="Elp3"/>
    <property type="match status" value="1"/>
</dbReference>
<proteinExistence type="predicted"/>
<dbReference type="STRING" id="1842532.A7E78_05750"/>
<dbReference type="SFLD" id="SFLDS00029">
    <property type="entry name" value="Radical_SAM"/>
    <property type="match status" value="1"/>
</dbReference>
<keyword evidence="9" id="KW-1185">Reference proteome</keyword>
<dbReference type="SFLD" id="SFLDG01387">
    <property type="entry name" value="BtrN-like_SPASM_domain_contain"/>
    <property type="match status" value="1"/>
</dbReference>
<keyword evidence="2" id="KW-0004">4Fe-4S</keyword>
<gene>
    <name evidence="8" type="ORF">A7E78_05750</name>
</gene>
<dbReference type="InterPro" id="IPR058240">
    <property type="entry name" value="rSAM_sf"/>
</dbReference>
<evidence type="ECO:0000256" key="3">
    <source>
        <dbReference type="ARBA" id="ARBA00022691"/>
    </source>
</evidence>
<sequence length="450" mass="51395">MPNRNHTTAASTTEEAAFRTYPSKLFVETTTHCNLLCPMCVKQAADSKVIEGDLRQETFAALEPAFPYLEALVLNGIGEPLMHPHLLEWIARARQRMPDSAWIGFQSNGLLLDQQTALALVDAGLDRICLSVDGVSPDTFSKVREGESLSDMDRAFAVLAEARRARPKGRLKVGSEFVTMRENLHQLPDTVRWVAERGADFFIVSQALPYDPSGVQQTTYHNASEAAVALFDKWKQKMAKMGLDIYSYDYMAWERERVLKNLVDPRIREVNAMVTEMRAEARKLDIFMDVMQLLKRDTALQTEVEHVYEEAQRVADEMGIELKLPVTVPLADRKCDFVTGGSAFISWYGGVHPCYFLWHQYRCYINDWDRLVKVKEFGRLDERPLLDIWNDEEFTTFRRNVVEFDYPYCTNCCVAPCDLVQEEDFLHDCFAGSESCGSCQWAMGLLQCLQ</sequence>
<dbReference type="PROSITE" id="PS51918">
    <property type="entry name" value="RADICAL_SAM"/>
    <property type="match status" value="1"/>
</dbReference>
<dbReference type="SFLD" id="SFLDG01067">
    <property type="entry name" value="SPASM/twitch_domain_containing"/>
    <property type="match status" value="1"/>
</dbReference>
<organism evidence="8 9">
    <name type="scientific">Syntrophotalea acetylenivorans</name>
    <dbReference type="NCBI Taxonomy" id="1842532"/>
    <lineage>
        <taxon>Bacteria</taxon>
        <taxon>Pseudomonadati</taxon>
        <taxon>Thermodesulfobacteriota</taxon>
        <taxon>Desulfuromonadia</taxon>
        <taxon>Desulfuromonadales</taxon>
        <taxon>Syntrophotaleaceae</taxon>
        <taxon>Syntrophotalea</taxon>
    </lineage>
</organism>
<keyword evidence="3" id="KW-0949">S-adenosyl-L-methionine</keyword>
<reference evidence="8 9" key="1">
    <citation type="journal article" date="2017" name="Genome Announc.">
        <title>Complete Genome Sequences of Two Acetylene-Fermenting Pelobacter acetylenicus Strains.</title>
        <authorList>
            <person name="Sutton J.M."/>
            <person name="Baesman S.M."/>
            <person name="Fierst J.L."/>
            <person name="Poret-Peterson A.T."/>
            <person name="Oremland R.S."/>
            <person name="Dunlap D.S."/>
            <person name="Akob D.M."/>
        </authorList>
    </citation>
    <scope>NUCLEOTIDE SEQUENCE [LARGE SCALE GENOMIC DNA]</scope>
    <source>
        <strain evidence="8 9">SFB93</strain>
    </source>
</reference>
<dbReference type="InterPro" id="IPR027586">
    <property type="entry name" value="rSAM_metal_mat"/>
</dbReference>
<dbReference type="InterPro" id="IPR013785">
    <property type="entry name" value="Aldolase_TIM"/>
</dbReference>
<evidence type="ECO:0000313" key="8">
    <source>
        <dbReference type="EMBL" id="APG27387.1"/>
    </source>
</evidence>
<dbReference type="RefSeq" id="WP_072283355.1">
    <property type="nucleotide sequence ID" value="NZ_CP015519.1"/>
</dbReference>
<dbReference type="EMBL" id="CP015519">
    <property type="protein sequence ID" value="APG27387.1"/>
    <property type="molecule type" value="Genomic_DNA"/>
</dbReference>
<dbReference type="GO" id="GO:0046872">
    <property type="term" value="F:metal ion binding"/>
    <property type="evidence" value="ECO:0007669"/>
    <property type="project" value="UniProtKB-KW"/>
</dbReference>
<comment type="cofactor">
    <cofactor evidence="1">
        <name>[4Fe-4S] cluster</name>
        <dbReference type="ChEBI" id="CHEBI:49883"/>
    </cofactor>
</comment>
<dbReference type="Pfam" id="PF04055">
    <property type="entry name" value="Radical_SAM"/>
    <property type="match status" value="1"/>
</dbReference>
<dbReference type="GO" id="GO:0003824">
    <property type="term" value="F:catalytic activity"/>
    <property type="evidence" value="ECO:0007669"/>
    <property type="project" value="InterPro"/>
</dbReference>
<dbReference type="InterPro" id="IPR034391">
    <property type="entry name" value="AdoMet-like_SPASM_containing"/>
</dbReference>
<keyword evidence="5" id="KW-0408">Iron</keyword>
<evidence type="ECO:0000256" key="4">
    <source>
        <dbReference type="ARBA" id="ARBA00022723"/>
    </source>
</evidence>
<dbReference type="Pfam" id="PF13186">
    <property type="entry name" value="SPASM"/>
    <property type="match status" value="1"/>
</dbReference>
<evidence type="ECO:0000313" key="9">
    <source>
        <dbReference type="Proteomes" id="UP000182517"/>
    </source>
</evidence>
<keyword evidence="4" id="KW-0479">Metal-binding</keyword>
<dbReference type="InterPro" id="IPR023885">
    <property type="entry name" value="4Fe4S-binding_SPASM_dom"/>
</dbReference>
<dbReference type="OrthoDB" id="9772409at2"/>
<evidence type="ECO:0000256" key="2">
    <source>
        <dbReference type="ARBA" id="ARBA00022485"/>
    </source>
</evidence>
<evidence type="ECO:0000259" key="7">
    <source>
        <dbReference type="PROSITE" id="PS51918"/>
    </source>
</evidence>
<keyword evidence="6" id="KW-0411">Iron-sulfur</keyword>
<accession>A0A1L3GN72</accession>
<dbReference type="AlphaFoldDB" id="A0A1L3GN72"/>
<dbReference type="Proteomes" id="UP000182517">
    <property type="component" value="Chromosome"/>
</dbReference>
<dbReference type="CDD" id="cd01335">
    <property type="entry name" value="Radical_SAM"/>
    <property type="match status" value="1"/>
</dbReference>
<dbReference type="NCBIfam" id="TIGR04311">
    <property type="entry name" value="rSAM_Geo_metal"/>
    <property type="match status" value="1"/>
</dbReference>
<protein>
    <submittedName>
        <fullName evidence="8">Radical SAM protein</fullName>
    </submittedName>
</protein>
<dbReference type="Gene3D" id="3.20.20.70">
    <property type="entry name" value="Aldolase class I"/>
    <property type="match status" value="1"/>
</dbReference>
<evidence type="ECO:0000256" key="1">
    <source>
        <dbReference type="ARBA" id="ARBA00001966"/>
    </source>
</evidence>
<dbReference type="InterPro" id="IPR007197">
    <property type="entry name" value="rSAM"/>
</dbReference>
<name>A0A1L3GN72_9BACT</name>
<dbReference type="PANTHER" id="PTHR11228">
    <property type="entry name" value="RADICAL SAM DOMAIN PROTEIN"/>
    <property type="match status" value="1"/>
</dbReference>
<dbReference type="InterPro" id="IPR050377">
    <property type="entry name" value="Radical_SAM_PqqE_MftC-like"/>
</dbReference>